<dbReference type="Proteomes" id="UP001597213">
    <property type="component" value="Unassembled WGS sequence"/>
</dbReference>
<evidence type="ECO:0000256" key="1">
    <source>
        <dbReference type="SAM" id="MobiDB-lite"/>
    </source>
</evidence>
<feature type="region of interest" description="Disordered" evidence="1">
    <location>
        <begin position="192"/>
        <end position="218"/>
    </location>
</feature>
<dbReference type="InterPro" id="IPR009576">
    <property type="entry name" value="Biofilm_formation_YgiB"/>
</dbReference>
<dbReference type="Pfam" id="PF06693">
    <property type="entry name" value="DUF1190"/>
    <property type="match status" value="1"/>
</dbReference>
<feature type="region of interest" description="Disordered" evidence="1">
    <location>
        <begin position="156"/>
        <end position="176"/>
    </location>
</feature>
<accession>A0ABW4RB59</accession>
<sequence>MKLSAKRSDPPAPPGPPRRKRSRRAALFLAGATVLTLSACEEDKVDAEAFPDLQSCITASKESGLWFTEEDCRTQFAEAEKTHLETAPRYESLALCEEEHGKGNCGGDPAAEAQPSQGGGFSFMPLLVGYMMGSMLSGGGRGVFSQPMVRTAQGGFSTPSGNQTFATNSGKGAVPASTFQKAPSTIGKAPMTRAQVASRGGFGASRSIGSGGTRSVGS</sequence>
<feature type="region of interest" description="Disordered" evidence="1">
    <location>
        <begin position="1"/>
        <end position="23"/>
    </location>
</feature>
<evidence type="ECO:0000313" key="3">
    <source>
        <dbReference type="Proteomes" id="UP001597213"/>
    </source>
</evidence>
<dbReference type="EMBL" id="JBHUEN010000050">
    <property type="protein sequence ID" value="MFD1883441.1"/>
    <property type="molecule type" value="Genomic_DNA"/>
</dbReference>
<comment type="caution">
    <text evidence="2">The sequence shown here is derived from an EMBL/GenBank/DDBJ whole genome shotgun (WGS) entry which is preliminary data.</text>
</comment>
<keyword evidence="3" id="KW-1185">Reference proteome</keyword>
<gene>
    <name evidence="2" type="ORF">ACFSCT_17150</name>
</gene>
<name>A0ABW4RB59_9RHOB</name>
<evidence type="ECO:0000313" key="2">
    <source>
        <dbReference type="EMBL" id="MFD1883441.1"/>
    </source>
</evidence>
<feature type="compositionally biased region" description="Polar residues" evidence="1">
    <location>
        <begin position="156"/>
        <end position="170"/>
    </location>
</feature>
<feature type="compositionally biased region" description="Gly residues" evidence="1">
    <location>
        <begin position="209"/>
        <end position="218"/>
    </location>
</feature>
<reference evidence="3" key="1">
    <citation type="journal article" date="2019" name="Int. J. Syst. Evol. Microbiol.">
        <title>The Global Catalogue of Microorganisms (GCM) 10K type strain sequencing project: providing services to taxonomists for standard genome sequencing and annotation.</title>
        <authorList>
            <consortium name="The Broad Institute Genomics Platform"/>
            <consortium name="The Broad Institute Genome Sequencing Center for Infectious Disease"/>
            <person name="Wu L."/>
            <person name="Ma J."/>
        </authorList>
    </citation>
    <scope>NUCLEOTIDE SEQUENCE [LARGE SCALE GENOMIC DNA]</scope>
    <source>
        <strain evidence="3">CCUG 56029</strain>
    </source>
</reference>
<dbReference type="RefSeq" id="WP_379144831.1">
    <property type="nucleotide sequence ID" value="NZ_JBHUEN010000050.1"/>
</dbReference>
<protein>
    <submittedName>
        <fullName evidence="2">DUF1190 domain-containing protein</fullName>
    </submittedName>
</protein>
<proteinExistence type="predicted"/>
<organism evidence="2 3">
    <name type="scientific">Paracoccus pacificus</name>
    <dbReference type="NCBI Taxonomy" id="1463598"/>
    <lineage>
        <taxon>Bacteria</taxon>
        <taxon>Pseudomonadati</taxon>
        <taxon>Pseudomonadota</taxon>
        <taxon>Alphaproteobacteria</taxon>
        <taxon>Rhodobacterales</taxon>
        <taxon>Paracoccaceae</taxon>
        <taxon>Paracoccus</taxon>
    </lineage>
</organism>